<dbReference type="PANTHER" id="PTHR10794">
    <property type="entry name" value="ABHYDROLASE DOMAIN-CONTAINING PROTEIN"/>
    <property type="match status" value="1"/>
</dbReference>
<dbReference type="GO" id="GO:0034338">
    <property type="term" value="F:short-chain carboxylesterase activity"/>
    <property type="evidence" value="ECO:0007669"/>
    <property type="project" value="TreeGrafter"/>
</dbReference>
<proteinExistence type="inferred from homology"/>
<feature type="domain" description="AB hydrolase-1" evidence="2">
    <location>
        <begin position="170"/>
        <end position="409"/>
    </location>
</feature>
<dbReference type="InterPro" id="IPR050960">
    <property type="entry name" value="AB_hydrolase_4_sf"/>
</dbReference>
<dbReference type="Proteomes" id="UP001154282">
    <property type="component" value="Unassembled WGS sequence"/>
</dbReference>
<evidence type="ECO:0000313" key="3">
    <source>
        <dbReference type="EMBL" id="CAI0408872.1"/>
    </source>
</evidence>
<dbReference type="InterPro" id="IPR029058">
    <property type="entry name" value="AB_hydrolase_fold"/>
</dbReference>
<sequence length="457" mass="50012">MLSALATFLRPHSSQAENQYSREGISLKFQALPTLQSIAATPPMAKACWGSLPATLFPIRNLRYYSKPIAAIQTGAPMDDHSSPSPPHPSLEVIGGGRELFLPALKTIHQPYDAYPIIASNRHVETIFASFFRSTPEVRFKRECLRTKDDGAVALDWVSGDDRQLPPESPVLILLPGLTGGSGDSYVRHMLIRARSKGWRVVVFNSRGCGDSPVTTPQFYSASFLGDIREVVAHVGGRYPNSNLYAVGWSLGANILVNYLAQESDETCRLSGGVSLCNPFNLVIADEDFRKGFNNIYDKALTKSLRRIFKKHAPLFEDMGGEFNIELAANARTVREFDDGLTRVSFGFKSVDDYYSNSSSSDSIKHVRTPILCIQAANDPIAPARGIPREDIRENPNCLLIVTPKGGHLGWVAGADAPFGAPWTDPIVMDFLEHLQGAGSTTSQVPISIGNVQHLEV</sequence>
<accession>A0AAV0JH56</accession>
<keyword evidence="4" id="KW-1185">Reference proteome</keyword>
<dbReference type="InterPro" id="IPR000073">
    <property type="entry name" value="AB_hydrolase_1"/>
</dbReference>
<dbReference type="PROSITE" id="PS01133">
    <property type="entry name" value="UPF0017"/>
    <property type="match status" value="1"/>
</dbReference>
<comment type="caution">
    <text evidence="3">The sequence shown here is derived from an EMBL/GenBank/DDBJ whole genome shotgun (WGS) entry which is preliminary data.</text>
</comment>
<dbReference type="InterPro" id="IPR000952">
    <property type="entry name" value="AB_hydrolase_4_CS"/>
</dbReference>
<name>A0AAV0JH56_9ROSI</name>
<organism evidence="3 4">
    <name type="scientific">Linum tenue</name>
    <dbReference type="NCBI Taxonomy" id="586396"/>
    <lineage>
        <taxon>Eukaryota</taxon>
        <taxon>Viridiplantae</taxon>
        <taxon>Streptophyta</taxon>
        <taxon>Embryophyta</taxon>
        <taxon>Tracheophyta</taxon>
        <taxon>Spermatophyta</taxon>
        <taxon>Magnoliopsida</taxon>
        <taxon>eudicotyledons</taxon>
        <taxon>Gunneridae</taxon>
        <taxon>Pentapetalae</taxon>
        <taxon>rosids</taxon>
        <taxon>fabids</taxon>
        <taxon>Malpighiales</taxon>
        <taxon>Linaceae</taxon>
        <taxon>Linum</taxon>
    </lineage>
</organism>
<dbReference type="SUPFAM" id="SSF53474">
    <property type="entry name" value="alpha/beta-Hydrolases"/>
    <property type="match status" value="1"/>
</dbReference>
<dbReference type="PANTHER" id="PTHR10794:SF84">
    <property type="entry name" value="ESTERASE_LIPASE_THIOESTERASE FAMILY PROTEIN"/>
    <property type="match status" value="1"/>
</dbReference>
<dbReference type="FunFam" id="3.40.50.1820:FF:000140">
    <property type="entry name" value="Esterase/lipase/thioesterase family protein"/>
    <property type="match status" value="1"/>
</dbReference>
<dbReference type="AlphaFoldDB" id="A0AAV0JH56"/>
<protein>
    <recommendedName>
        <fullName evidence="2">AB hydrolase-1 domain-containing protein</fullName>
    </recommendedName>
</protein>
<dbReference type="GO" id="GO:0047372">
    <property type="term" value="F:monoacylglycerol lipase activity"/>
    <property type="evidence" value="ECO:0007669"/>
    <property type="project" value="TreeGrafter"/>
</dbReference>
<dbReference type="EMBL" id="CAMGYJ010000005">
    <property type="protein sequence ID" value="CAI0408872.1"/>
    <property type="molecule type" value="Genomic_DNA"/>
</dbReference>
<dbReference type="Gene3D" id="3.40.50.1820">
    <property type="entry name" value="alpha/beta hydrolase"/>
    <property type="match status" value="1"/>
</dbReference>
<evidence type="ECO:0000313" key="4">
    <source>
        <dbReference type="Proteomes" id="UP001154282"/>
    </source>
</evidence>
<evidence type="ECO:0000256" key="1">
    <source>
        <dbReference type="ARBA" id="ARBA00010884"/>
    </source>
</evidence>
<dbReference type="Pfam" id="PF00561">
    <property type="entry name" value="Abhydrolase_1"/>
    <property type="match status" value="1"/>
</dbReference>
<comment type="similarity">
    <text evidence="1">Belongs to the AB hydrolase superfamily. AB hydrolase 4 family.</text>
</comment>
<reference evidence="3" key="1">
    <citation type="submission" date="2022-08" db="EMBL/GenBank/DDBJ databases">
        <authorList>
            <person name="Gutierrez-Valencia J."/>
        </authorList>
    </citation>
    <scope>NUCLEOTIDE SEQUENCE</scope>
</reference>
<evidence type="ECO:0000259" key="2">
    <source>
        <dbReference type="Pfam" id="PF00561"/>
    </source>
</evidence>
<gene>
    <name evidence="3" type="ORF">LITE_LOCUS14149</name>
</gene>